<dbReference type="AlphaFoldDB" id="A0A6I0EZC6"/>
<comment type="caution">
    <text evidence="4">The sequence shown here is derived from an EMBL/GenBank/DDBJ whole genome shotgun (WGS) entry which is preliminary data.</text>
</comment>
<protein>
    <submittedName>
        <fullName evidence="4">DUF1648 domain-containing protein</fullName>
    </submittedName>
</protein>
<feature type="transmembrane region" description="Helical" evidence="1">
    <location>
        <begin position="265"/>
        <end position="286"/>
    </location>
</feature>
<accession>A0A6I0EZC6</accession>
<evidence type="ECO:0000313" key="4">
    <source>
        <dbReference type="EMBL" id="KAB3534489.1"/>
    </source>
</evidence>
<evidence type="ECO:0000259" key="2">
    <source>
        <dbReference type="Pfam" id="PF07853"/>
    </source>
</evidence>
<evidence type="ECO:0000259" key="3">
    <source>
        <dbReference type="Pfam" id="PF19124"/>
    </source>
</evidence>
<dbReference type="PANTHER" id="PTHR37810">
    <property type="entry name" value="IMMUNITY PROTEIN SDPI"/>
    <property type="match status" value="1"/>
</dbReference>
<sequence length="367" mass="42179">MFLFVFLLNIFTVYIPFLLIGYFMPNFIRKTLLFGVAIPEEASNSQEAKQLTKEYKRNYLLTTIIIAFAANILALINNNTDYSMWGILPLIISMMLNYVYIHKKAKELKREKGWTANKKQVVIVDTSHAINRHLLSLHWFWIPISVLILTLLFTMIQYPHLPDKIPTHFDLYGNPTTIKETSFTTVFLLPLTQAFMTAMFFFISKMIQRAKPSINPATPKTSAIQNKLAKRYWIIYMIVVLIVLNVQFAYLQLNALTVIKPSMTAYILIQGITVIIAIFGAIFVAFKTGQSGSRIKVKETEEANNNTIDRDDDRFWKLGVIYYNPHDPSLFIEKRFGIGWTINYGRPMAIIITFALLVVIIGSLVLL</sequence>
<feature type="transmembrane region" description="Helical" evidence="1">
    <location>
        <begin position="233"/>
        <end position="253"/>
    </location>
</feature>
<feature type="transmembrane region" description="Helical" evidence="1">
    <location>
        <begin position="82"/>
        <end position="101"/>
    </location>
</feature>
<dbReference type="Proteomes" id="UP000432715">
    <property type="component" value="Unassembled WGS sequence"/>
</dbReference>
<dbReference type="PIRSF" id="PIRSF032908">
    <property type="entry name" value="UCP032908"/>
    <property type="match status" value="1"/>
</dbReference>
<dbReference type="OrthoDB" id="9808690at2"/>
<evidence type="ECO:0000256" key="1">
    <source>
        <dbReference type="SAM" id="Phobius"/>
    </source>
</evidence>
<feature type="domain" description="DUF1648" evidence="2">
    <location>
        <begin position="146"/>
        <end position="192"/>
    </location>
</feature>
<dbReference type="RefSeq" id="WP_151861232.1">
    <property type="nucleotide sequence ID" value="NZ_WBZC01000027.1"/>
</dbReference>
<feature type="domain" description="DUF5808" evidence="3">
    <location>
        <begin position="325"/>
        <end position="349"/>
    </location>
</feature>
<dbReference type="InterPro" id="IPR043831">
    <property type="entry name" value="DUF5808"/>
</dbReference>
<dbReference type="InterPro" id="IPR012867">
    <property type="entry name" value="DUF1648"/>
</dbReference>
<keyword evidence="1" id="KW-0472">Membrane</keyword>
<dbReference type="InterPro" id="IPR014574">
    <property type="entry name" value="UCP032908"/>
</dbReference>
<keyword evidence="1" id="KW-1133">Transmembrane helix</keyword>
<feature type="transmembrane region" description="Helical" evidence="1">
    <location>
        <begin position="139"/>
        <end position="161"/>
    </location>
</feature>
<proteinExistence type="predicted"/>
<dbReference type="Pfam" id="PF07853">
    <property type="entry name" value="DUF1648"/>
    <property type="match status" value="1"/>
</dbReference>
<keyword evidence="1" id="KW-0812">Transmembrane</keyword>
<feature type="transmembrane region" description="Helical" evidence="1">
    <location>
        <begin position="6"/>
        <end position="24"/>
    </location>
</feature>
<dbReference type="PANTHER" id="PTHR37810:SF9">
    <property type="entry name" value="MEMBRANE PROTEIN"/>
    <property type="match status" value="1"/>
</dbReference>
<dbReference type="GO" id="GO:0009636">
    <property type="term" value="P:response to toxic substance"/>
    <property type="evidence" value="ECO:0007669"/>
    <property type="project" value="TreeGrafter"/>
</dbReference>
<evidence type="ECO:0000313" key="5">
    <source>
        <dbReference type="Proteomes" id="UP000432715"/>
    </source>
</evidence>
<feature type="transmembrane region" description="Helical" evidence="1">
    <location>
        <begin position="344"/>
        <end position="366"/>
    </location>
</feature>
<keyword evidence="5" id="KW-1185">Reference proteome</keyword>
<feature type="transmembrane region" description="Helical" evidence="1">
    <location>
        <begin position="181"/>
        <end position="203"/>
    </location>
</feature>
<name>A0A6I0EZC6_9FIRM</name>
<dbReference type="Pfam" id="PF19124">
    <property type="entry name" value="DUF5808"/>
    <property type="match status" value="1"/>
</dbReference>
<organism evidence="4 5">
    <name type="scientific">Alkaliphilus pronyensis</name>
    <dbReference type="NCBI Taxonomy" id="1482732"/>
    <lineage>
        <taxon>Bacteria</taxon>
        <taxon>Bacillati</taxon>
        <taxon>Bacillota</taxon>
        <taxon>Clostridia</taxon>
        <taxon>Peptostreptococcales</taxon>
        <taxon>Natronincolaceae</taxon>
        <taxon>Alkaliphilus</taxon>
    </lineage>
</organism>
<feature type="transmembrane region" description="Helical" evidence="1">
    <location>
        <begin position="59"/>
        <end position="76"/>
    </location>
</feature>
<dbReference type="EMBL" id="WBZC01000027">
    <property type="protein sequence ID" value="KAB3534489.1"/>
    <property type="molecule type" value="Genomic_DNA"/>
</dbReference>
<gene>
    <name evidence="4" type="ORF">F8154_08745</name>
</gene>
<reference evidence="4 5" key="1">
    <citation type="submission" date="2019-10" db="EMBL/GenBank/DDBJ databases">
        <title>Alkaliphilus serpentinus sp. nov. and Alkaliphilus pronyensis sp. nov., two novel anaerobic alkaliphilic species isolated from the serpentinized-hosted hydrothermal field of the Prony Bay (New Caledonia).</title>
        <authorList>
            <person name="Postec A."/>
        </authorList>
    </citation>
    <scope>NUCLEOTIDE SEQUENCE [LARGE SCALE GENOMIC DNA]</scope>
    <source>
        <strain evidence="4 5">LacV</strain>
    </source>
</reference>